<feature type="domain" description="Thaumarchaeal output" evidence="1">
    <location>
        <begin position="28"/>
        <end position="176"/>
    </location>
</feature>
<dbReference type="PATRIC" id="fig|1227497.3.peg.2868"/>
<dbReference type="InterPro" id="IPR040572">
    <property type="entry name" value="TackOD1"/>
</dbReference>
<evidence type="ECO:0000313" key="3">
    <source>
        <dbReference type="Proteomes" id="UP000011688"/>
    </source>
</evidence>
<evidence type="ECO:0000259" key="1">
    <source>
        <dbReference type="Pfam" id="PF18551"/>
    </source>
</evidence>
<name>L9X2Z7_9EURY</name>
<dbReference type="RefSeq" id="WP_005557309.1">
    <property type="nucleotide sequence ID" value="NZ_AOIB01000028.1"/>
</dbReference>
<dbReference type="STRING" id="1227497.C491_14062"/>
<protein>
    <recommendedName>
        <fullName evidence="1">Thaumarchaeal output domain-containing protein</fullName>
    </recommendedName>
</protein>
<dbReference type="EMBL" id="AOIB01000028">
    <property type="protein sequence ID" value="ELY56080.1"/>
    <property type="molecule type" value="Genomic_DNA"/>
</dbReference>
<comment type="caution">
    <text evidence="2">The sequence shown here is derived from an EMBL/GenBank/DDBJ whole genome shotgun (WGS) entry which is preliminary data.</text>
</comment>
<accession>L9X2Z7</accession>
<organism evidence="2 3">
    <name type="scientific">Natronococcus amylolyticus DSM 10524</name>
    <dbReference type="NCBI Taxonomy" id="1227497"/>
    <lineage>
        <taxon>Archaea</taxon>
        <taxon>Methanobacteriati</taxon>
        <taxon>Methanobacteriota</taxon>
        <taxon>Stenosarchaea group</taxon>
        <taxon>Halobacteria</taxon>
        <taxon>Halobacteriales</taxon>
        <taxon>Natrialbaceae</taxon>
        <taxon>Natronococcus</taxon>
    </lineage>
</organism>
<reference evidence="2 3" key="1">
    <citation type="journal article" date="2014" name="PLoS Genet.">
        <title>Phylogenetically driven sequencing of extremely halophilic archaea reveals strategies for static and dynamic osmo-response.</title>
        <authorList>
            <person name="Becker E.A."/>
            <person name="Seitzer P.M."/>
            <person name="Tritt A."/>
            <person name="Larsen D."/>
            <person name="Krusor M."/>
            <person name="Yao A.I."/>
            <person name="Wu D."/>
            <person name="Madern D."/>
            <person name="Eisen J.A."/>
            <person name="Darling A.E."/>
            <person name="Facciotti M.T."/>
        </authorList>
    </citation>
    <scope>NUCLEOTIDE SEQUENCE [LARGE SCALE GENOMIC DNA]</scope>
    <source>
        <strain evidence="2 3">DSM 10524</strain>
    </source>
</reference>
<sequence length="328" mass="36176">MVSPGELRLIDTLLEDDAFEPDISDDGSVNYSAAADLLDEIDDDPTVVLERFATRGVLADGFVSKVYVCPECTSEGLQYTTVCPACGDPQAIETTVLEHVCGYAGPESEFESEAGYRCPDCEQDLESVDIEKKLRYSCQECTESFDVPDDRLRCRECSSMFPPLETIERVLYRYTLTPEGETWLARQKAARRTAAEALEERRFETEIDTTVGDDGSRRVHVLAEDGLMGERRIVSVHETPDAESVDEFCAFAESVGAHPVVVTTSGTVETDVAKRAEGSELTVLTFDEDGESTLEPEYDTTESVGAYRPGLFERLTAALEVPGRNGRQ</sequence>
<gene>
    <name evidence="2" type="ORF">C491_14062</name>
</gene>
<dbReference type="eggNOG" id="arCOG06883">
    <property type="taxonomic scope" value="Archaea"/>
</dbReference>
<evidence type="ECO:0000313" key="2">
    <source>
        <dbReference type="EMBL" id="ELY56080.1"/>
    </source>
</evidence>
<dbReference type="Pfam" id="PF18551">
    <property type="entry name" value="TackOD1"/>
    <property type="match status" value="1"/>
</dbReference>
<keyword evidence="3" id="KW-1185">Reference proteome</keyword>
<dbReference type="OrthoDB" id="11504at2157"/>
<dbReference type="AlphaFoldDB" id="L9X2Z7"/>
<dbReference type="Proteomes" id="UP000011688">
    <property type="component" value="Unassembled WGS sequence"/>
</dbReference>
<proteinExistence type="predicted"/>